<gene>
    <name evidence="1" type="ORF">SAMN02787144_1002459</name>
</gene>
<organism evidence="1 2">
    <name type="scientific">Streptomyces atratus</name>
    <dbReference type="NCBI Taxonomy" id="1893"/>
    <lineage>
        <taxon>Bacteria</taxon>
        <taxon>Bacillati</taxon>
        <taxon>Actinomycetota</taxon>
        <taxon>Actinomycetes</taxon>
        <taxon>Kitasatosporales</taxon>
        <taxon>Streptomycetaceae</taxon>
        <taxon>Streptomyces</taxon>
    </lineage>
</organism>
<reference evidence="1 2" key="1">
    <citation type="submission" date="2016-11" db="EMBL/GenBank/DDBJ databases">
        <authorList>
            <person name="Jaros S."/>
            <person name="Januszkiewicz K."/>
            <person name="Wedrychowicz H."/>
        </authorList>
    </citation>
    <scope>NUCLEOTIDE SEQUENCE [LARGE SCALE GENOMIC DNA]</scope>
    <source>
        <strain evidence="1 2">OK807</strain>
    </source>
</reference>
<proteinExistence type="predicted"/>
<dbReference type="InterPro" id="IPR003615">
    <property type="entry name" value="HNH_nuc"/>
</dbReference>
<dbReference type="AlphaFoldDB" id="A0A1K1WIB0"/>
<evidence type="ECO:0008006" key="3">
    <source>
        <dbReference type="Google" id="ProtNLM"/>
    </source>
</evidence>
<name>A0A1K1WIB0_STRAR</name>
<dbReference type="RefSeq" id="WP_072484099.1">
    <property type="nucleotide sequence ID" value="NZ_CP108276.1"/>
</dbReference>
<sequence>MSDQNKYPRDLLERTAATATSLVDTLRRLDAPLGSRSLRYVRDRLKHYGIDTSHFAEEALPSQGRHAYPKELLTEAAAQTHSIREMFEYMGLPPSESPYGYLRRRIDRLDIDTSHFTSGRRYGTPSTPRHELAAAVTASHSLAGVLRALGQADNGGARARLKRDIKAYGLSTAHFSGQSQRRGTHSPYRRSSAEILQRLESGAPRTSTALLRRALDDIEVPRRCARCGTGETWRGNRLVLEIDHISGDRLDNRADNLRYLCPNCHALTGTWCRNRRRTKSAAA</sequence>
<protein>
    <recommendedName>
        <fullName evidence="3">HNH endonuclease</fullName>
    </recommendedName>
</protein>
<accession>A0A1K1WIB0</accession>
<dbReference type="OrthoDB" id="2085958at2"/>
<dbReference type="EMBL" id="FPJO01000002">
    <property type="protein sequence ID" value="SFX36716.1"/>
    <property type="molecule type" value="Genomic_DNA"/>
</dbReference>
<evidence type="ECO:0000313" key="2">
    <source>
        <dbReference type="Proteomes" id="UP000181909"/>
    </source>
</evidence>
<dbReference type="CDD" id="cd00085">
    <property type="entry name" value="HNHc"/>
    <property type="match status" value="1"/>
</dbReference>
<dbReference type="STRING" id="1893.SAMN02787144_1002459"/>
<dbReference type="Proteomes" id="UP000181909">
    <property type="component" value="Unassembled WGS sequence"/>
</dbReference>
<evidence type="ECO:0000313" key="1">
    <source>
        <dbReference type="EMBL" id="SFX36716.1"/>
    </source>
</evidence>